<accession>A0A167G5Z5</accession>
<keyword evidence="3" id="KW-1185">Reference proteome</keyword>
<sequence>MAEGPMGLLLPRALYHRRSVIADKPPITEVALLPKGLLSPEGTLVPKGTLSPKDALLPMSMLLPTSLSWLSTPPQPLSATRLSHAAVHCYNLQKRLATSSRPPRLPAHPVSSSSLCVSPATRAVRSTYAALRGSGLSGSRGSGTNSSKSPSTRARR</sequence>
<evidence type="ECO:0000256" key="1">
    <source>
        <dbReference type="SAM" id="MobiDB-lite"/>
    </source>
</evidence>
<proteinExistence type="predicted"/>
<dbReference type="Proteomes" id="UP000076738">
    <property type="component" value="Unassembled WGS sequence"/>
</dbReference>
<gene>
    <name evidence="2" type="ORF">CALVIDRAFT_411333</name>
</gene>
<organism evidence="2 3">
    <name type="scientific">Calocera viscosa (strain TUFC12733)</name>
    <dbReference type="NCBI Taxonomy" id="1330018"/>
    <lineage>
        <taxon>Eukaryota</taxon>
        <taxon>Fungi</taxon>
        <taxon>Dikarya</taxon>
        <taxon>Basidiomycota</taxon>
        <taxon>Agaricomycotina</taxon>
        <taxon>Dacrymycetes</taxon>
        <taxon>Dacrymycetales</taxon>
        <taxon>Dacrymycetaceae</taxon>
        <taxon>Calocera</taxon>
    </lineage>
</organism>
<feature type="region of interest" description="Disordered" evidence="1">
    <location>
        <begin position="131"/>
        <end position="156"/>
    </location>
</feature>
<feature type="compositionally biased region" description="Low complexity" evidence="1">
    <location>
        <begin position="142"/>
        <end position="156"/>
    </location>
</feature>
<name>A0A167G5Z5_CALVF</name>
<evidence type="ECO:0000313" key="2">
    <source>
        <dbReference type="EMBL" id="KZO90206.1"/>
    </source>
</evidence>
<reference evidence="2 3" key="1">
    <citation type="journal article" date="2016" name="Mol. Biol. Evol.">
        <title>Comparative Genomics of Early-Diverging Mushroom-Forming Fungi Provides Insights into the Origins of Lignocellulose Decay Capabilities.</title>
        <authorList>
            <person name="Nagy L.G."/>
            <person name="Riley R."/>
            <person name="Tritt A."/>
            <person name="Adam C."/>
            <person name="Daum C."/>
            <person name="Floudas D."/>
            <person name="Sun H."/>
            <person name="Yadav J.S."/>
            <person name="Pangilinan J."/>
            <person name="Larsson K.H."/>
            <person name="Matsuura K."/>
            <person name="Barry K."/>
            <person name="Labutti K."/>
            <person name="Kuo R."/>
            <person name="Ohm R.A."/>
            <person name="Bhattacharya S.S."/>
            <person name="Shirouzu T."/>
            <person name="Yoshinaga Y."/>
            <person name="Martin F.M."/>
            <person name="Grigoriev I.V."/>
            <person name="Hibbett D.S."/>
        </authorList>
    </citation>
    <scope>NUCLEOTIDE SEQUENCE [LARGE SCALE GENOMIC DNA]</scope>
    <source>
        <strain evidence="2 3">TUFC12733</strain>
    </source>
</reference>
<dbReference type="EMBL" id="KV417348">
    <property type="protein sequence ID" value="KZO90206.1"/>
    <property type="molecule type" value="Genomic_DNA"/>
</dbReference>
<dbReference type="AlphaFoldDB" id="A0A167G5Z5"/>
<protein>
    <submittedName>
        <fullName evidence="2">Uncharacterized protein</fullName>
    </submittedName>
</protein>
<evidence type="ECO:0000313" key="3">
    <source>
        <dbReference type="Proteomes" id="UP000076738"/>
    </source>
</evidence>